<evidence type="ECO:0000313" key="7">
    <source>
        <dbReference type="Proteomes" id="UP000027222"/>
    </source>
</evidence>
<reference evidence="7" key="1">
    <citation type="journal article" date="2014" name="Proc. Natl. Acad. Sci. U.S.A.">
        <title>Extensive sampling of basidiomycete genomes demonstrates inadequacy of the white-rot/brown-rot paradigm for wood decay fungi.</title>
        <authorList>
            <person name="Riley R."/>
            <person name="Salamov A.A."/>
            <person name="Brown D.W."/>
            <person name="Nagy L.G."/>
            <person name="Floudas D."/>
            <person name="Held B.W."/>
            <person name="Levasseur A."/>
            <person name="Lombard V."/>
            <person name="Morin E."/>
            <person name="Otillar R."/>
            <person name="Lindquist E.A."/>
            <person name="Sun H."/>
            <person name="LaButti K.M."/>
            <person name="Schmutz J."/>
            <person name="Jabbour D."/>
            <person name="Luo H."/>
            <person name="Baker S.E."/>
            <person name="Pisabarro A.G."/>
            <person name="Walton J.D."/>
            <person name="Blanchette R.A."/>
            <person name="Henrissat B."/>
            <person name="Martin F."/>
            <person name="Cullen D."/>
            <person name="Hibbett D.S."/>
            <person name="Grigoriev I.V."/>
        </authorList>
    </citation>
    <scope>NUCLEOTIDE SEQUENCE [LARGE SCALE GENOMIC DNA]</scope>
    <source>
        <strain evidence="7">CBS 339.88</strain>
    </source>
</reference>
<dbReference type="PANTHER" id="PTHR34399">
    <property type="entry name" value="AVIDIN-RELATED"/>
    <property type="match status" value="1"/>
</dbReference>
<dbReference type="InterPro" id="IPR005469">
    <property type="entry name" value="Avidin"/>
</dbReference>
<dbReference type="SUPFAM" id="SSF50876">
    <property type="entry name" value="Avidin/streptavidin"/>
    <property type="match status" value="1"/>
</dbReference>
<dbReference type="InterPro" id="IPR005468">
    <property type="entry name" value="Avidin/str"/>
</dbReference>
<dbReference type="InterPro" id="IPR051764">
    <property type="entry name" value="Avidin/Streptavidin-rel"/>
</dbReference>
<dbReference type="OrthoDB" id="2821340at2759"/>
<comment type="similarity">
    <text evidence="2">Belongs to the avidin/streptavidin family.</text>
</comment>
<dbReference type="Proteomes" id="UP000027222">
    <property type="component" value="Unassembled WGS sequence"/>
</dbReference>
<sequence length="143" mass="15836">MSNKFDYSNLSGDWYNRIGLQVNLIPAQDGSLKGKLYDDKKAYDLTGRFDTDPPSGDGASVGWVVTRPNVVKPTEHNNTTTWSGQYFDWNGGVESIAASWLLTQSTIARKSWNSTNVGNDLFTREKPSDAEIAKAKAVLFGRQ</sequence>
<gene>
    <name evidence="6" type="ORF">GALMADRAFT_159069</name>
</gene>
<keyword evidence="7" id="KW-1185">Reference proteome</keyword>
<evidence type="ECO:0000256" key="2">
    <source>
        <dbReference type="ARBA" id="ARBA00006297"/>
    </source>
</evidence>
<keyword evidence="5" id="KW-0092">Biotin</keyword>
<name>A0A067SQX2_GALM3</name>
<dbReference type="EMBL" id="KL142389">
    <property type="protein sequence ID" value="KDR72422.1"/>
    <property type="molecule type" value="Genomic_DNA"/>
</dbReference>
<evidence type="ECO:0000256" key="1">
    <source>
        <dbReference type="ARBA" id="ARBA00004613"/>
    </source>
</evidence>
<dbReference type="PROSITE" id="PS51326">
    <property type="entry name" value="AVIDIN_2"/>
    <property type="match status" value="1"/>
</dbReference>
<evidence type="ECO:0000256" key="3">
    <source>
        <dbReference type="ARBA" id="ARBA00022525"/>
    </source>
</evidence>
<evidence type="ECO:0000313" key="6">
    <source>
        <dbReference type="EMBL" id="KDR72422.1"/>
    </source>
</evidence>
<keyword evidence="4" id="KW-0732">Signal</keyword>
<organism evidence="6 7">
    <name type="scientific">Galerina marginata (strain CBS 339.88)</name>
    <dbReference type="NCBI Taxonomy" id="685588"/>
    <lineage>
        <taxon>Eukaryota</taxon>
        <taxon>Fungi</taxon>
        <taxon>Dikarya</taxon>
        <taxon>Basidiomycota</taxon>
        <taxon>Agaricomycotina</taxon>
        <taxon>Agaricomycetes</taxon>
        <taxon>Agaricomycetidae</taxon>
        <taxon>Agaricales</taxon>
        <taxon>Agaricineae</taxon>
        <taxon>Strophariaceae</taxon>
        <taxon>Galerina</taxon>
    </lineage>
</organism>
<accession>A0A067SQX2</accession>
<evidence type="ECO:0000256" key="4">
    <source>
        <dbReference type="ARBA" id="ARBA00022729"/>
    </source>
</evidence>
<dbReference type="AlphaFoldDB" id="A0A067SQX2"/>
<protein>
    <submittedName>
        <fullName evidence="6">Uncharacterized protein</fullName>
    </submittedName>
</protein>
<evidence type="ECO:0000256" key="5">
    <source>
        <dbReference type="ARBA" id="ARBA00023267"/>
    </source>
</evidence>
<dbReference type="GO" id="GO:0009374">
    <property type="term" value="F:biotin binding"/>
    <property type="evidence" value="ECO:0007669"/>
    <property type="project" value="InterPro"/>
</dbReference>
<comment type="subcellular location">
    <subcellularLocation>
        <location evidence="1">Secreted</location>
    </subcellularLocation>
</comment>
<dbReference type="InterPro" id="IPR036896">
    <property type="entry name" value="Avidin-like_sf"/>
</dbReference>
<dbReference type="GO" id="GO:0005576">
    <property type="term" value="C:extracellular region"/>
    <property type="evidence" value="ECO:0007669"/>
    <property type="project" value="UniProtKB-SubCell"/>
</dbReference>
<proteinExistence type="inferred from homology"/>
<keyword evidence="3" id="KW-0964">Secreted</keyword>
<dbReference type="HOGENOM" id="CLU_1832482_0_0_1"/>
<dbReference type="Gene3D" id="2.40.128.30">
    <property type="entry name" value="Avidin-like"/>
    <property type="match status" value="1"/>
</dbReference>
<dbReference type="Pfam" id="PF01382">
    <property type="entry name" value="Avidin"/>
    <property type="match status" value="1"/>
</dbReference>
<dbReference type="PRINTS" id="PR00709">
    <property type="entry name" value="AVIDIN"/>
</dbReference>